<evidence type="ECO:0000256" key="1">
    <source>
        <dbReference type="ARBA" id="ARBA00006914"/>
    </source>
</evidence>
<dbReference type="InterPro" id="IPR050221">
    <property type="entry name" value="26S_Proteasome_ATPase"/>
</dbReference>
<dbReference type="GO" id="GO:0008540">
    <property type="term" value="C:proteasome regulatory particle, base subcomplex"/>
    <property type="evidence" value="ECO:0007669"/>
    <property type="project" value="UniProtKB-ARBA"/>
</dbReference>
<dbReference type="InterPro" id="IPR041679">
    <property type="entry name" value="DNA2/NAM7-like_C"/>
</dbReference>
<dbReference type="PANTHER" id="PTHR23073">
    <property type="entry name" value="26S PROTEASOME REGULATORY SUBUNIT"/>
    <property type="match status" value="1"/>
</dbReference>
<evidence type="ECO:0000259" key="5">
    <source>
        <dbReference type="SMART" id="SM00382"/>
    </source>
</evidence>
<dbReference type="Pfam" id="PF00004">
    <property type="entry name" value="AAA"/>
    <property type="match status" value="1"/>
</dbReference>
<keyword evidence="7" id="KW-1185">Reference proteome</keyword>
<dbReference type="SUPFAM" id="SSF52540">
    <property type="entry name" value="P-loop containing nucleoside triphosphate hydrolases"/>
    <property type="match status" value="2"/>
</dbReference>
<keyword evidence="3" id="KW-0067">ATP-binding</keyword>
<gene>
    <name evidence="6" type="ORF">GSI_09321</name>
</gene>
<dbReference type="Gene3D" id="3.40.50.300">
    <property type="entry name" value="P-loop containing nucleotide triphosphate hydrolases"/>
    <property type="match status" value="2"/>
</dbReference>
<evidence type="ECO:0000313" key="7">
    <source>
        <dbReference type="Proteomes" id="UP000230002"/>
    </source>
</evidence>
<dbReference type="CDD" id="cd18808">
    <property type="entry name" value="SF1_C_Upf1"/>
    <property type="match status" value="1"/>
</dbReference>
<dbReference type="Pfam" id="PF13087">
    <property type="entry name" value="AAA_12"/>
    <property type="match status" value="1"/>
</dbReference>
<evidence type="ECO:0000256" key="4">
    <source>
        <dbReference type="ARBA" id="ARBA00023054"/>
    </source>
</evidence>
<dbReference type="InterPro" id="IPR047187">
    <property type="entry name" value="SF1_C_Upf1"/>
</dbReference>
<dbReference type="InterPro" id="IPR003593">
    <property type="entry name" value="AAA+_ATPase"/>
</dbReference>
<name>A0A2G8S682_9APHY</name>
<dbReference type="InterPro" id="IPR003959">
    <property type="entry name" value="ATPase_AAA_core"/>
</dbReference>
<dbReference type="AlphaFoldDB" id="A0A2G8S682"/>
<comment type="caution">
    <text evidence="6">The sequence shown here is derived from an EMBL/GenBank/DDBJ whole genome shotgun (WGS) entry which is preliminary data.</text>
</comment>
<comment type="similarity">
    <text evidence="1">Belongs to the AAA ATPase family.</text>
</comment>
<protein>
    <submittedName>
        <fullName evidence="6">Transporter</fullName>
    </submittedName>
</protein>
<evidence type="ECO:0000256" key="2">
    <source>
        <dbReference type="ARBA" id="ARBA00022741"/>
    </source>
</evidence>
<dbReference type="GO" id="GO:0005524">
    <property type="term" value="F:ATP binding"/>
    <property type="evidence" value="ECO:0007669"/>
    <property type="project" value="UniProtKB-KW"/>
</dbReference>
<dbReference type="FunFam" id="3.40.50.300:FF:001025">
    <property type="entry name" value="ATPase family, AAA domain-containing 2B"/>
    <property type="match status" value="1"/>
</dbReference>
<accession>A0A2G8S682</accession>
<sequence length="529" mass="59278">MAREFGLEESFLERLMDRPLYSREHGRGRSFVKLVKNYRSHQAILRYPNDKFYDGKLEVCSSASTINMFMRLPQLVSPEFPVVFPAISGQNEHEASSPSWFNKEEVLQVKAYIVALLRDRQFPYRKTLGSSRHTMRKKIRQLLQLAKLADVKVGSVEEFQGQERNVIVVSIVRSSRDMLAYDTKFALGFLSNARLFNVAMTRVKAPFIVVGDVPILSVDLLWRAFMNCVHTNNGWRGDAPTWDVNAAVLEGADYVDKLREAIAADMNAVMAQLPPEEDMKVEVNVDREAPEDEAGRAGCQWCSFSPNTILAHESLVRRLVVAATPSLTTEVMSKLGHVLARFSRAGRFAQSIPSQYILFPFNGEKPTLVPNGVLLYGTLGTGKTLLACPAAYHTDCKFIRISSSKLMQKYIGKGSRTVRDLFVMARKHTPSIIFIDEIDEIGSSSGESGWGGGDSEVQRTMLELLNQLDGFESTKNIKVIMVTNRIDILDWALLRPGGIDRKIEFPPPGLRCGLQSCVSTRGRCRCSRA</sequence>
<evidence type="ECO:0000313" key="6">
    <source>
        <dbReference type="EMBL" id="PIL29271.1"/>
    </source>
</evidence>
<proteinExistence type="inferred from homology"/>
<keyword evidence="4" id="KW-0175">Coiled coil</keyword>
<feature type="domain" description="AAA+ ATPase" evidence="5">
    <location>
        <begin position="369"/>
        <end position="509"/>
    </location>
</feature>
<dbReference type="STRING" id="1077348.A0A2G8S682"/>
<reference evidence="6 7" key="1">
    <citation type="journal article" date="2015" name="Sci. Rep.">
        <title>Chromosome-level genome map provides insights into diverse defense mechanisms in the medicinal fungus Ganoderma sinense.</title>
        <authorList>
            <person name="Zhu Y."/>
            <person name="Xu J."/>
            <person name="Sun C."/>
            <person name="Zhou S."/>
            <person name="Xu H."/>
            <person name="Nelson D.R."/>
            <person name="Qian J."/>
            <person name="Song J."/>
            <person name="Luo H."/>
            <person name="Xiang L."/>
            <person name="Li Y."/>
            <person name="Xu Z."/>
            <person name="Ji A."/>
            <person name="Wang L."/>
            <person name="Lu S."/>
            <person name="Hayward A."/>
            <person name="Sun W."/>
            <person name="Li X."/>
            <person name="Schwartz D.C."/>
            <person name="Wang Y."/>
            <person name="Chen S."/>
        </authorList>
    </citation>
    <scope>NUCLEOTIDE SEQUENCE [LARGE SCALE GENOMIC DNA]</scope>
    <source>
        <strain evidence="6 7">ZZ0214-1</strain>
    </source>
</reference>
<organism evidence="6 7">
    <name type="scientific">Ganoderma sinense ZZ0214-1</name>
    <dbReference type="NCBI Taxonomy" id="1077348"/>
    <lineage>
        <taxon>Eukaryota</taxon>
        <taxon>Fungi</taxon>
        <taxon>Dikarya</taxon>
        <taxon>Basidiomycota</taxon>
        <taxon>Agaricomycotina</taxon>
        <taxon>Agaricomycetes</taxon>
        <taxon>Polyporales</taxon>
        <taxon>Polyporaceae</taxon>
        <taxon>Ganoderma</taxon>
    </lineage>
</organism>
<dbReference type="InterPro" id="IPR027417">
    <property type="entry name" value="P-loop_NTPase"/>
</dbReference>
<dbReference type="EMBL" id="AYKW01000023">
    <property type="protein sequence ID" value="PIL29271.1"/>
    <property type="molecule type" value="Genomic_DNA"/>
</dbReference>
<dbReference type="GO" id="GO:0016887">
    <property type="term" value="F:ATP hydrolysis activity"/>
    <property type="evidence" value="ECO:0007669"/>
    <property type="project" value="InterPro"/>
</dbReference>
<dbReference type="Proteomes" id="UP000230002">
    <property type="component" value="Unassembled WGS sequence"/>
</dbReference>
<dbReference type="SMART" id="SM00382">
    <property type="entry name" value="AAA"/>
    <property type="match status" value="1"/>
</dbReference>
<dbReference type="OrthoDB" id="6513042at2759"/>
<evidence type="ECO:0000256" key="3">
    <source>
        <dbReference type="ARBA" id="ARBA00022840"/>
    </source>
</evidence>
<keyword evidence="2" id="KW-0547">Nucleotide-binding</keyword>